<organism evidence="1 2">
    <name type="scientific">Pluteus cervinus</name>
    <dbReference type="NCBI Taxonomy" id="181527"/>
    <lineage>
        <taxon>Eukaryota</taxon>
        <taxon>Fungi</taxon>
        <taxon>Dikarya</taxon>
        <taxon>Basidiomycota</taxon>
        <taxon>Agaricomycotina</taxon>
        <taxon>Agaricomycetes</taxon>
        <taxon>Agaricomycetidae</taxon>
        <taxon>Agaricales</taxon>
        <taxon>Pluteineae</taxon>
        <taxon>Pluteaceae</taxon>
        <taxon>Pluteus</taxon>
    </lineage>
</organism>
<dbReference type="EMBL" id="ML208259">
    <property type="protein sequence ID" value="TFK77018.1"/>
    <property type="molecule type" value="Genomic_DNA"/>
</dbReference>
<proteinExistence type="predicted"/>
<gene>
    <name evidence="1" type="ORF">BDN72DRAFT_22939</name>
</gene>
<protein>
    <submittedName>
        <fullName evidence="1">Uncharacterized protein</fullName>
    </submittedName>
</protein>
<accession>A0ACD3BFX7</accession>
<evidence type="ECO:0000313" key="1">
    <source>
        <dbReference type="EMBL" id="TFK77018.1"/>
    </source>
</evidence>
<sequence length="106" mass="11896">MSFIRFATRAVAVSRQSWVAAPARTQPCLRARFSAAAGLSRDGIQTRVLDVLKGFEKVDPAKPHILPMTWVLIAWTQSKSLWQSRKSSQSKFLTPKPTKSQPFNKP</sequence>
<name>A0ACD3BFX7_9AGAR</name>
<evidence type="ECO:0000313" key="2">
    <source>
        <dbReference type="Proteomes" id="UP000308600"/>
    </source>
</evidence>
<reference evidence="1 2" key="1">
    <citation type="journal article" date="2019" name="Nat. Ecol. Evol.">
        <title>Megaphylogeny resolves global patterns of mushroom evolution.</title>
        <authorList>
            <person name="Varga T."/>
            <person name="Krizsan K."/>
            <person name="Foldi C."/>
            <person name="Dima B."/>
            <person name="Sanchez-Garcia M."/>
            <person name="Sanchez-Ramirez S."/>
            <person name="Szollosi G.J."/>
            <person name="Szarkandi J.G."/>
            <person name="Papp V."/>
            <person name="Albert L."/>
            <person name="Andreopoulos W."/>
            <person name="Angelini C."/>
            <person name="Antonin V."/>
            <person name="Barry K.W."/>
            <person name="Bougher N.L."/>
            <person name="Buchanan P."/>
            <person name="Buyck B."/>
            <person name="Bense V."/>
            <person name="Catcheside P."/>
            <person name="Chovatia M."/>
            <person name="Cooper J."/>
            <person name="Damon W."/>
            <person name="Desjardin D."/>
            <person name="Finy P."/>
            <person name="Geml J."/>
            <person name="Haridas S."/>
            <person name="Hughes K."/>
            <person name="Justo A."/>
            <person name="Karasinski D."/>
            <person name="Kautmanova I."/>
            <person name="Kiss B."/>
            <person name="Kocsube S."/>
            <person name="Kotiranta H."/>
            <person name="LaButti K.M."/>
            <person name="Lechner B.E."/>
            <person name="Liimatainen K."/>
            <person name="Lipzen A."/>
            <person name="Lukacs Z."/>
            <person name="Mihaltcheva S."/>
            <person name="Morgado L.N."/>
            <person name="Niskanen T."/>
            <person name="Noordeloos M.E."/>
            <person name="Ohm R.A."/>
            <person name="Ortiz-Santana B."/>
            <person name="Ovrebo C."/>
            <person name="Racz N."/>
            <person name="Riley R."/>
            <person name="Savchenko A."/>
            <person name="Shiryaev A."/>
            <person name="Soop K."/>
            <person name="Spirin V."/>
            <person name="Szebenyi C."/>
            <person name="Tomsovsky M."/>
            <person name="Tulloss R.E."/>
            <person name="Uehling J."/>
            <person name="Grigoriev I.V."/>
            <person name="Vagvolgyi C."/>
            <person name="Papp T."/>
            <person name="Martin F.M."/>
            <person name="Miettinen O."/>
            <person name="Hibbett D.S."/>
            <person name="Nagy L.G."/>
        </authorList>
    </citation>
    <scope>NUCLEOTIDE SEQUENCE [LARGE SCALE GENOMIC DNA]</scope>
    <source>
        <strain evidence="1 2">NL-1719</strain>
    </source>
</reference>
<dbReference type="Proteomes" id="UP000308600">
    <property type="component" value="Unassembled WGS sequence"/>
</dbReference>
<keyword evidence="2" id="KW-1185">Reference proteome</keyword>